<evidence type="ECO:0000313" key="2">
    <source>
        <dbReference type="EMBL" id="CFS14712.1"/>
    </source>
</evidence>
<dbReference type="Proteomes" id="UP000046680">
    <property type="component" value="Unassembled WGS sequence"/>
</dbReference>
<dbReference type="EMBL" id="CGCX01002659">
    <property type="protein sequence ID" value="CFS14712.1"/>
    <property type="molecule type" value="Genomic_DNA"/>
</dbReference>
<keyword evidence="1" id="KW-0812">Transmembrane</keyword>
<gene>
    <name evidence="2" type="ORF">ERS007657_04248</name>
    <name evidence="3" type="ORF">ERS007739_00718</name>
</gene>
<sequence length="42" mass="4362">MSGSSTTWTPVSTASTIMPINMLTAMMPSISSVVAALRDLGF</sequence>
<keyword evidence="1" id="KW-0472">Membrane</keyword>
<proteinExistence type="predicted"/>
<evidence type="ECO:0000313" key="4">
    <source>
        <dbReference type="Proteomes" id="UP000039021"/>
    </source>
</evidence>
<feature type="transmembrane region" description="Helical" evidence="1">
    <location>
        <begin position="20"/>
        <end position="37"/>
    </location>
</feature>
<name>A0A654U7I8_MYCTX</name>
<dbReference type="EMBL" id="CSBK01000225">
    <property type="protein sequence ID" value="COX12176.1"/>
    <property type="molecule type" value="Genomic_DNA"/>
</dbReference>
<keyword evidence="1" id="KW-1133">Transmembrane helix</keyword>
<reference evidence="3" key="1">
    <citation type="submission" date="2015-03" db="EMBL/GenBank/DDBJ databases">
        <authorList>
            <consortium name="Pathogen Informatics"/>
            <person name="Murphy D."/>
        </authorList>
    </citation>
    <scope>NUCLEOTIDE SEQUENCE</scope>
    <source>
        <strain evidence="3">N09902308</strain>
    </source>
</reference>
<dbReference type="AlphaFoldDB" id="A0A654U7I8"/>
<organism evidence="2 5">
    <name type="scientific">Mycobacterium tuberculosis</name>
    <dbReference type="NCBI Taxonomy" id="1773"/>
    <lineage>
        <taxon>Bacteria</taxon>
        <taxon>Bacillati</taxon>
        <taxon>Actinomycetota</taxon>
        <taxon>Actinomycetes</taxon>
        <taxon>Mycobacteriales</taxon>
        <taxon>Mycobacteriaceae</taxon>
        <taxon>Mycobacterium</taxon>
        <taxon>Mycobacterium tuberculosis complex</taxon>
    </lineage>
</organism>
<reference evidence="4 5" key="2">
    <citation type="submission" date="2015-03" db="EMBL/GenBank/DDBJ databases">
        <authorList>
            <consortium name="Pathogen Informatics"/>
        </authorList>
    </citation>
    <scope>NUCLEOTIDE SEQUENCE [LARGE SCALE GENOMIC DNA]</scope>
    <source>
        <strain evidence="2 5">C09601061</strain>
        <strain evidence="4">N09902308</strain>
    </source>
</reference>
<accession>A0A654U7I8</accession>
<dbReference type="Proteomes" id="UP000039021">
    <property type="component" value="Unassembled WGS sequence"/>
</dbReference>
<protein>
    <submittedName>
        <fullName evidence="2">Uncharacterized protein</fullName>
    </submittedName>
</protein>
<evidence type="ECO:0000256" key="1">
    <source>
        <dbReference type="SAM" id="Phobius"/>
    </source>
</evidence>
<evidence type="ECO:0000313" key="3">
    <source>
        <dbReference type="EMBL" id="COX12176.1"/>
    </source>
</evidence>
<evidence type="ECO:0000313" key="5">
    <source>
        <dbReference type="Proteomes" id="UP000046680"/>
    </source>
</evidence>